<feature type="domain" description="NADH:ubiquinone oxidoreductase intermediate-associated protein 30" evidence="2">
    <location>
        <begin position="13"/>
        <end position="161"/>
    </location>
</feature>
<sequence length="169" mass="18649">MTPSTLMLTSFQQGLLNWVPINDTVMGGLSQSRFETIAGEGIFSGRVSLDNSGGFASVKAGLSQMVPLHNFRAIRISYCPDGKAYDIRLRVQEEQWAHIAYRFTLPPSSGTWQTADCPLDEFSPTFRGRHKPEAPALSSLTLSQVGFLISQRQAGPFEFRVRQLLLIGG</sequence>
<dbReference type="SUPFAM" id="SSF49785">
    <property type="entry name" value="Galactose-binding domain-like"/>
    <property type="match status" value="1"/>
</dbReference>
<evidence type="ECO:0000313" key="3">
    <source>
        <dbReference type="EMBL" id="TXB69418.1"/>
    </source>
</evidence>
<dbReference type="InterPro" id="IPR008979">
    <property type="entry name" value="Galactose-bd-like_sf"/>
</dbReference>
<evidence type="ECO:0000313" key="4">
    <source>
        <dbReference type="Proteomes" id="UP000321580"/>
    </source>
</evidence>
<keyword evidence="4" id="KW-1185">Reference proteome</keyword>
<dbReference type="InterPro" id="IPR013857">
    <property type="entry name" value="NADH-UbQ_OxRdtase-assoc_prot30"/>
</dbReference>
<dbReference type="EMBL" id="VOOR01000002">
    <property type="protein sequence ID" value="TXB69418.1"/>
    <property type="molecule type" value="Genomic_DNA"/>
</dbReference>
<reference evidence="3 4" key="1">
    <citation type="submission" date="2019-08" db="EMBL/GenBank/DDBJ databases">
        <title>Genome of Phaeodactylibacter luteus.</title>
        <authorList>
            <person name="Bowman J.P."/>
        </authorList>
    </citation>
    <scope>NUCLEOTIDE SEQUENCE [LARGE SCALE GENOMIC DNA]</scope>
    <source>
        <strain evidence="3 4">KCTC 42180</strain>
    </source>
</reference>
<comment type="caution">
    <text evidence="3">The sequence shown here is derived from an EMBL/GenBank/DDBJ whole genome shotgun (WGS) entry which is preliminary data.</text>
</comment>
<dbReference type="OrthoDB" id="442188at2"/>
<protein>
    <submittedName>
        <fullName evidence="3">CIA30 family protein</fullName>
    </submittedName>
</protein>
<evidence type="ECO:0000259" key="2">
    <source>
        <dbReference type="Pfam" id="PF08547"/>
    </source>
</evidence>
<dbReference type="PANTHER" id="PTHR13194:SF19">
    <property type="entry name" value="NAD(P)-BINDING ROSSMANN-FOLD SUPERFAMILY PROTEIN"/>
    <property type="match status" value="1"/>
</dbReference>
<accession>A0A5C6S3K6</accession>
<dbReference type="Pfam" id="PF08547">
    <property type="entry name" value="CIA30"/>
    <property type="match status" value="1"/>
</dbReference>
<dbReference type="InterPro" id="IPR039131">
    <property type="entry name" value="NDUFAF1"/>
</dbReference>
<proteinExistence type="inferred from homology"/>
<dbReference type="PANTHER" id="PTHR13194">
    <property type="entry name" value="COMPLEX I INTERMEDIATE-ASSOCIATED PROTEIN 30"/>
    <property type="match status" value="1"/>
</dbReference>
<organism evidence="3 4">
    <name type="scientific">Phaeodactylibacter luteus</name>
    <dbReference type="NCBI Taxonomy" id="1564516"/>
    <lineage>
        <taxon>Bacteria</taxon>
        <taxon>Pseudomonadati</taxon>
        <taxon>Bacteroidota</taxon>
        <taxon>Saprospiria</taxon>
        <taxon>Saprospirales</taxon>
        <taxon>Haliscomenobacteraceae</taxon>
        <taxon>Phaeodactylibacter</taxon>
    </lineage>
</organism>
<dbReference type="RefSeq" id="WP_147165550.1">
    <property type="nucleotide sequence ID" value="NZ_VOOR01000002.1"/>
</dbReference>
<name>A0A5C6S3K6_9BACT</name>
<gene>
    <name evidence="3" type="ORF">FRY97_01005</name>
</gene>
<evidence type="ECO:0000256" key="1">
    <source>
        <dbReference type="ARBA" id="ARBA00007884"/>
    </source>
</evidence>
<dbReference type="Proteomes" id="UP000321580">
    <property type="component" value="Unassembled WGS sequence"/>
</dbReference>
<comment type="similarity">
    <text evidence="1">Belongs to the CIA30 family.</text>
</comment>
<dbReference type="AlphaFoldDB" id="A0A5C6S3K6"/>